<keyword evidence="1" id="KW-0436">Ligase</keyword>
<dbReference type="SUPFAM" id="SSF56112">
    <property type="entry name" value="Protein kinase-like (PK-like)"/>
    <property type="match status" value="1"/>
</dbReference>
<comment type="caution">
    <text evidence="1">The sequence shown here is derived from an EMBL/GenBank/DDBJ whole genome shotgun (WGS) entry which is preliminary data.</text>
</comment>
<reference evidence="1 2" key="2">
    <citation type="submission" date="2015-05" db="EMBL/GenBank/DDBJ databases">
        <authorList>
            <person name="Morales-Cruz A."/>
            <person name="Amrine K.C."/>
            <person name="Cantu D."/>
        </authorList>
    </citation>
    <scope>NUCLEOTIDE SEQUENCE [LARGE SCALE GENOMIC DNA]</scope>
    <source>
        <strain evidence="1">UCRPC4</strain>
    </source>
</reference>
<keyword evidence="2" id="KW-1185">Reference proteome</keyword>
<dbReference type="PANTHER" id="PTHR21310">
    <property type="entry name" value="AMINOGLYCOSIDE PHOSPHOTRANSFERASE-RELATED-RELATED"/>
    <property type="match status" value="1"/>
</dbReference>
<organism evidence="1 2">
    <name type="scientific">Phaeomoniella chlamydospora</name>
    <name type="common">Phaeoacremonium chlamydosporum</name>
    <dbReference type="NCBI Taxonomy" id="158046"/>
    <lineage>
        <taxon>Eukaryota</taxon>
        <taxon>Fungi</taxon>
        <taxon>Dikarya</taxon>
        <taxon>Ascomycota</taxon>
        <taxon>Pezizomycotina</taxon>
        <taxon>Eurotiomycetes</taxon>
        <taxon>Chaetothyriomycetidae</taxon>
        <taxon>Phaeomoniellales</taxon>
        <taxon>Phaeomoniellaceae</taxon>
        <taxon>Phaeomoniella</taxon>
    </lineage>
</organism>
<dbReference type="Proteomes" id="UP000053317">
    <property type="component" value="Unassembled WGS sequence"/>
</dbReference>
<sequence length="144" mass="16052">MGGKNYHIEIVFEDGVRWLARIRRFTASSPPPKLRDYLIQSEIATLKCLEATAVPTPKLFDYTFEGDGNPVGVGYMLIEKLPGTSLQWHVASSKQKFKVLEGLADAFIELQKQPLSEIGCLKNPSSHQIGPFARDVLTDLTHPI</sequence>
<dbReference type="InterPro" id="IPR051678">
    <property type="entry name" value="AGP_Transferase"/>
</dbReference>
<dbReference type="EMBL" id="LCWF01000109">
    <property type="protein sequence ID" value="KKY19194.1"/>
    <property type="molecule type" value="Genomic_DNA"/>
</dbReference>
<protein>
    <submittedName>
        <fullName evidence="1">Putative udp-n-acetylmuramate--l-alanine ligase</fullName>
    </submittedName>
</protein>
<dbReference type="GO" id="GO:0016874">
    <property type="term" value="F:ligase activity"/>
    <property type="evidence" value="ECO:0007669"/>
    <property type="project" value="UniProtKB-KW"/>
</dbReference>
<gene>
    <name evidence="1" type="ORF">UCRPC4_g04568</name>
</gene>
<dbReference type="OrthoDB" id="5327538at2759"/>
<dbReference type="InterPro" id="IPR011009">
    <property type="entry name" value="Kinase-like_dom_sf"/>
</dbReference>
<accession>A0A0G2E9F8</accession>
<proteinExistence type="predicted"/>
<evidence type="ECO:0000313" key="2">
    <source>
        <dbReference type="Proteomes" id="UP000053317"/>
    </source>
</evidence>
<dbReference type="PANTHER" id="PTHR21310:SF15">
    <property type="entry name" value="AMINOGLYCOSIDE PHOSPHOTRANSFERASE DOMAIN-CONTAINING PROTEIN"/>
    <property type="match status" value="1"/>
</dbReference>
<evidence type="ECO:0000313" key="1">
    <source>
        <dbReference type="EMBL" id="KKY19194.1"/>
    </source>
</evidence>
<reference evidence="1 2" key="1">
    <citation type="submission" date="2015-05" db="EMBL/GenBank/DDBJ databases">
        <title>Distinctive expansion of gene families associated with plant cell wall degradation and secondary metabolism in the genomes of grapevine trunk pathogens.</title>
        <authorList>
            <person name="Lawrence D.P."/>
            <person name="Travadon R."/>
            <person name="Rolshausen P.E."/>
            <person name="Baumgartner K."/>
        </authorList>
    </citation>
    <scope>NUCLEOTIDE SEQUENCE [LARGE SCALE GENOMIC DNA]</scope>
    <source>
        <strain evidence="1">UCRPC4</strain>
    </source>
</reference>
<dbReference type="AlphaFoldDB" id="A0A0G2E9F8"/>
<name>A0A0G2E9F8_PHACM</name>